<protein>
    <recommendedName>
        <fullName evidence="2">Amidohydrolase-related domain-containing protein</fullName>
    </recommendedName>
</protein>
<dbReference type="InterPro" id="IPR032466">
    <property type="entry name" value="Metal_Hydrolase"/>
</dbReference>
<evidence type="ECO:0000313" key="4">
    <source>
        <dbReference type="Proteomes" id="UP000654075"/>
    </source>
</evidence>
<dbReference type="EMBL" id="CAJNNV010007123">
    <property type="protein sequence ID" value="CAE8594507.1"/>
    <property type="molecule type" value="Genomic_DNA"/>
</dbReference>
<dbReference type="Pfam" id="PF04909">
    <property type="entry name" value="Amidohydro_2"/>
    <property type="match status" value="1"/>
</dbReference>
<dbReference type="InterPro" id="IPR006680">
    <property type="entry name" value="Amidohydro-rel"/>
</dbReference>
<evidence type="ECO:0000313" key="3">
    <source>
        <dbReference type="EMBL" id="CAE8594507.1"/>
    </source>
</evidence>
<feature type="compositionally biased region" description="Low complexity" evidence="1">
    <location>
        <begin position="9"/>
        <end position="24"/>
    </location>
</feature>
<accession>A0A813E9A2</accession>
<evidence type="ECO:0000259" key="2">
    <source>
        <dbReference type="Pfam" id="PF04909"/>
    </source>
</evidence>
<feature type="region of interest" description="Disordered" evidence="1">
    <location>
        <begin position="1"/>
        <end position="34"/>
    </location>
</feature>
<dbReference type="Proteomes" id="UP000654075">
    <property type="component" value="Unassembled WGS sequence"/>
</dbReference>
<proteinExistence type="predicted"/>
<dbReference type="AlphaFoldDB" id="A0A813E9A2"/>
<dbReference type="SUPFAM" id="SSF51556">
    <property type="entry name" value="Metallo-dependent hydrolases"/>
    <property type="match status" value="2"/>
</dbReference>
<gene>
    <name evidence="3" type="ORF">PGLA1383_LOCUS13048</name>
</gene>
<dbReference type="GO" id="GO:0016787">
    <property type="term" value="F:hydrolase activity"/>
    <property type="evidence" value="ECO:0007669"/>
    <property type="project" value="InterPro"/>
</dbReference>
<feature type="domain" description="Amidohydrolase-related" evidence="2">
    <location>
        <begin position="613"/>
        <end position="787"/>
    </location>
</feature>
<evidence type="ECO:0000256" key="1">
    <source>
        <dbReference type="SAM" id="MobiDB-lite"/>
    </source>
</evidence>
<dbReference type="OrthoDB" id="3176171at2759"/>
<name>A0A813E9A2_POLGL</name>
<organism evidence="3 4">
    <name type="scientific">Polarella glacialis</name>
    <name type="common">Dinoflagellate</name>
    <dbReference type="NCBI Taxonomy" id="89957"/>
    <lineage>
        <taxon>Eukaryota</taxon>
        <taxon>Sar</taxon>
        <taxon>Alveolata</taxon>
        <taxon>Dinophyceae</taxon>
        <taxon>Suessiales</taxon>
        <taxon>Suessiaceae</taxon>
        <taxon>Polarella</taxon>
    </lineage>
</organism>
<reference evidence="3" key="1">
    <citation type="submission" date="2021-02" db="EMBL/GenBank/DDBJ databases">
        <authorList>
            <person name="Dougan E. K."/>
            <person name="Rhodes N."/>
            <person name="Thang M."/>
            <person name="Chan C."/>
        </authorList>
    </citation>
    <scope>NUCLEOTIDE SEQUENCE</scope>
</reference>
<comment type="caution">
    <text evidence="3">The sequence shown here is derived from an EMBL/GenBank/DDBJ whole genome shotgun (WGS) entry which is preliminary data.</text>
</comment>
<sequence>MSLKRPTLAHKATASWAAAPTATAPKKEQTARRGGRRIACCVNERYSPFDASLMGGGQGQLSSIDYARLQSTTPSVPIGSGKVGVPHGFYDAHVHLYDFNQKTEGIAALLECMDECGVSHAAIMGCPLKKNWSEFETRMSENVYNDTDVLYYFSLTDLYLLNQLKMLPPEQAGRFAPQLCGFKPTDRHSPQQIDALIDGHPEIQWRGLGKLILRFSEVTNLTVGSVPYPGHPALNGIMHEAQRRNLPVMIQHNACSESTKPYKYGFEYTGELEEMLQAYDDVNVLWVDAGIYVRGQWAGYKEELARLMKGNKNLYISITPTVLKLQKIASKDLLEIAEMYPDHVMLGSSTIGTFKDAGSNPAADSGARTGKYKKDWELMKKWAGQLSRETYKKVTFTNAFHLFKHRADNEKFDGGKSFENKITYTSAHQVRTVSSKLHNMENAKQKDYEPPAEKNRMLSGMTDGKLMHDGEIKHVVIDTHLHMLDFLHKSSGTRKILQAMDGCGVEKAVLIGMPCCKKWSKDEPEQPLYYQDDNGQCYFYSYSDQMVADAWMALPDDKRCRFAPVMAGFNPTDINAIAHVERMWDKYPGLWRGLGEVMCRHDDLTMLLQDDECPVINHMAMRPLYEFCIKHDLNCLVHHNADRTAEEESDDHYEYLWEVEQVLTTFPDLKLVWCHAGASRRTHEASHADMIEKMVNTYPNLMIDMSWVVWEECVLDPVTGKIEKQWIDAFEKHPTRFTMGSDCVGQFISPNGGNILKPEIVKYWVLAEACTPATTKAILYDNAQRIWFDRWELPTTDQGGRWEQAPPVLRAETLFHNQGYFENIDEEMY</sequence>
<dbReference type="Gene3D" id="3.20.20.140">
    <property type="entry name" value="Metal-dependent hydrolases"/>
    <property type="match status" value="2"/>
</dbReference>
<keyword evidence="4" id="KW-1185">Reference proteome</keyword>